<protein>
    <recommendedName>
        <fullName evidence="3">Lipoprotein</fullName>
    </recommendedName>
</protein>
<sequence length="153" mass="16622">MRPILVILLGALAACGPQYVETIAASDQDLPVRRAVFAQTPAPLELAFRSSCDSPGDEFRQISRSVVQCRILPPPDLAAFLVLQYDGALQAPTLVVQKETDAEADAFVVELSYFAEVVQKSGNARRIYFKQRDLDQLMDQLLAATGGVAANAR</sequence>
<keyword evidence="2" id="KW-1185">Reference proteome</keyword>
<gene>
    <name evidence="1" type="ORF">ACERZ8_13990</name>
</gene>
<dbReference type="Proteomes" id="UP001627408">
    <property type="component" value="Unassembled WGS sequence"/>
</dbReference>
<dbReference type="EMBL" id="JBHDIY010000002">
    <property type="protein sequence ID" value="MFL4470935.1"/>
    <property type="molecule type" value="Genomic_DNA"/>
</dbReference>
<accession>A0ABW8UUV5</accession>
<name>A0ABW8UUV5_9RHOB</name>
<dbReference type="RefSeq" id="WP_407592770.1">
    <property type="nucleotide sequence ID" value="NZ_JBHDIY010000002.1"/>
</dbReference>
<organism evidence="1 2">
    <name type="scientific">Tateyamaria armeniaca</name>
    <dbReference type="NCBI Taxonomy" id="2518930"/>
    <lineage>
        <taxon>Bacteria</taxon>
        <taxon>Pseudomonadati</taxon>
        <taxon>Pseudomonadota</taxon>
        <taxon>Alphaproteobacteria</taxon>
        <taxon>Rhodobacterales</taxon>
        <taxon>Roseobacteraceae</taxon>
        <taxon>Tateyamaria</taxon>
    </lineage>
</organism>
<evidence type="ECO:0000313" key="2">
    <source>
        <dbReference type="Proteomes" id="UP001627408"/>
    </source>
</evidence>
<evidence type="ECO:0008006" key="3">
    <source>
        <dbReference type="Google" id="ProtNLM"/>
    </source>
</evidence>
<comment type="caution">
    <text evidence="1">The sequence shown here is derived from an EMBL/GenBank/DDBJ whole genome shotgun (WGS) entry which is preliminary data.</text>
</comment>
<reference evidence="1 2" key="1">
    <citation type="submission" date="2024-08" db="EMBL/GenBank/DDBJ databases">
        <title>Tateyamaria sp. nov., isolated from marine algae.</title>
        <authorList>
            <person name="Choi B.J."/>
            <person name="Kim J.M."/>
            <person name="Lee J.K."/>
            <person name="Choi D.G."/>
            <person name="Bayburt H."/>
            <person name="Baek J.H."/>
            <person name="Han D.M."/>
            <person name="Jeon C.O."/>
        </authorList>
    </citation>
    <scope>NUCLEOTIDE SEQUENCE [LARGE SCALE GENOMIC DNA]</scope>
    <source>
        <strain evidence="1 2">KMU-156</strain>
    </source>
</reference>
<proteinExistence type="predicted"/>
<dbReference type="PROSITE" id="PS51257">
    <property type="entry name" value="PROKAR_LIPOPROTEIN"/>
    <property type="match status" value="1"/>
</dbReference>
<evidence type="ECO:0000313" key="1">
    <source>
        <dbReference type="EMBL" id="MFL4470935.1"/>
    </source>
</evidence>